<dbReference type="PANTHER" id="PTHR44167:SF24">
    <property type="entry name" value="SERINE_THREONINE-PROTEIN KINASE CHK2"/>
    <property type="match status" value="1"/>
</dbReference>
<dbReference type="SUPFAM" id="SSF56112">
    <property type="entry name" value="Protein kinase-like (PK-like)"/>
    <property type="match status" value="1"/>
</dbReference>
<name>A0AAD4Q6W7_9AGAM</name>
<dbReference type="SMART" id="SM00220">
    <property type="entry name" value="S_TKc"/>
    <property type="match status" value="1"/>
</dbReference>
<protein>
    <submittedName>
        <fullName evidence="3">Kinase-like domain-containing protein</fullName>
    </submittedName>
</protein>
<dbReference type="Gene3D" id="1.10.510.10">
    <property type="entry name" value="Transferase(Phosphotransferase) domain 1"/>
    <property type="match status" value="1"/>
</dbReference>
<dbReference type="CDD" id="cd00180">
    <property type="entry name" value="PKc"/>
    <property type="match status" value="1"/>
</dbReference>
<organism evidence="3 4">
    <name type="scientific">Lactarius akahatsu</name>
    <dbReference type="NCBI Taxonomy" id="416441"/>
    <lineage>
        <taxon>Eukaryota</taxon>
        <taxon>Fungi</taxon>
        <taxon>Dikarya</taxon>
        <taxon>Basidiomycota</taxon>
        <taxon>Agaricomycotina</taxon>
        <taxon>Agaricomycetes</taxon>
        <taxon>Russulales</taxon>
        <taxon>Russulaceae</taxon>
        <taxon>Lactarius</taxon>
    </lineage>
</organism>
<feature type="region of interest" description="Disordered" evidence="1">
    <location>
        <begin position="283"/>
        <end position="319"/>
    </location>
</feature>
<dbReference type="InterPro" id="IPR000719">
    <property type="entry name" value="Prot_kinase_dom"/>
</dbReference>
<dbReference type="GO" id="GO:0005524">
    <property type="term" value="F:ATP binding"/>
    <property type="evidence" value="ECO:0007669"/>
    <property type="project" value="InterPro"/>
</dbReference>
<dbReference type="AlphaFoldDB" id="A0AAD4Q6W7"/>
<dbReference type="PROSITE" id="PS00108">
    <property type="entry name" value="PROTEIN_KINASE_ST"/>
    <property type="match status" value="1"/>
</dbReference>
<sequence length="612" mass="69976">MDRDNDDRDAPEFVKKYKQMLARKRKVADNMRGTAADIVDGGDDYFDYSTANVSAVVVKQEVIHVGQISSLYFGEHWELRNDGNTRLFKECDANWLFFYTIALQIKSRPSSITPRLSVKLGQESWPFSLIIKVDELYHVYKPKSDFLVLKFDLPRMAVEVNSTLLGQSAVDHHRMMIQGASVVRFANTTLDTYKNEKNFVFVAIYISGNGQADRYLLYQKKGSNQVFRNLRTFVFENRGDRIAFALELYNFCSALADESDSGDTGIKVKKLATSVENFRNKHSLPAFTGKSKTGKSKRTANDDEEDQPKRRVRPKGGDEDAAEQLEAYGYQVVPDILETEGGTWELIDKLPPNIRTVYRQSDRNKTELIAKHLRKRSKELDILKYLRTIRPQSRHIISFIETIPSNTGGWLILPKLRSIRYQELMDSRGVRGRDQLGRGLIEGLGYLHEHGIAHRDIKPDNLVCDDDFCLQIIDFDVAIQVQDENTEVDEYRGTRDWTAPEMGEEDGPPAWYSPIKADRWSCGRVLLRHILVGKGDNRLSRFAERLMSTDPQQRPSLLARNEWSAVPLSDMANVLKVSVKESRPRQYVDGGMNPPYAKRPRVAVMSEVFSQS</sequence>
<dbReference type="PANTHER" id="PTHR44167">
    <property type="entry name" value="OVARIAN-SPECIFIC SERINE/THREONINE-PROTEIN KINASE LOK-RELATED"/>
    <property type="match status" value="1"/>
</dbReference>
<dbReference type="GO" id="GO:0004674">
    <property type="term" value="F:protein serine/threonine kinase activity"/>
    <property type="evidence" value="ECO:0007669"/>
    <property type="project" value="TreeGrafter"/>
</dbReference>
<gene>
    <name evidence="3" type="ORF">EDB92DRAFT_2078615</name>
</gene>
<dbReference type="EMBL" id="JAKELL010000770">
    <property type="protein sequence ID" value="KAH8976367.1"/>
    <property type="molecule type" value="Genomic_DNA"/>
</dbReference>
<dbReference type="GO" id="GO:0005634">
    <property type="term" value="C:nucleus"/>
    <property type="evidence" value="ECO:0007669"/>
    <property type="project" value="TreeGrafter"/>
</dbReference>
<dbReference type="Proteomes" id="UP001201163">
    <property type="component" value="Unassembled WGS sequence"/>
</dbReference>
<dbReference type="GO" id="GO:0044773">
    <property type="term" value="P:mitotic DNA damage checkpoint signaling"/>
    <property type="evidence" value="ECO:0007669"/>
    <property type="project" value="TreeGrafter"/>
</dbReference>
<reference evidence="3" key="1">
    <citation type="submission" date="2022-01" db="EMBL/GenBank/DDBJ databases">
        <title>Comparative genomics reveals a dynamic genome evolution in the ectomycorrhizal milk-cap (Lactarius) mushrooms.</title>
        <authorList>
            <consortium name="DOE Joint Genome Institute"/>
            <person name="Lebreton A."/>
            <person name="Tang N."/>
            <person name="Kuo A."/>
            <person name="LaButti K."/>
            <person name="Drula E."/>
            <person name="Barry K."/>
            <person name="Clum A."/>
            <person name="Lipzen A."/>
            <person name="Mousain D."/>
            <person name="Ng V."/>
            <person name="Wang R."/>
            <person name="Wang X."/>
            <person name="Dai Y."/>
            <person name="Henrissat B."/>
            <person name="Grigoriev I.V."/>
            <person name="Guerin-Laguette A."/>
            <person name="Yu F."/>
            <person name="Martin F.M."/>
        </authorList>
    </citation>
    <scope>NUCLEOTIDE SEQUENCE</scope>
    <source>
        <strain evidence="3">QP</strain>
    </source>
</reference>
<dbReference type="InterPro" id="IPR008271">
    <property type="entry name" value="Ser/Thr_kinase_AS"/>
</dbReference>
<evidence type="ECO:0000256" key="1">
    <source>
        <dbReference type="SAM" id="MobiDB-lite"/>
    </source>
</evidence>
<evidence type="ECO:0000313" key="4">
    <source>
        <dbReference type="Proteomes" id="UP001201163"/>
    </source>
</evidence>
<feature type="domain" description="Protein kinase" evidence="2">
    <location>
        <begin position="322"/>
        <end position="612"/>
    </location>
</feature>
<keyword evidence="3" id="KW-0808">Transferase</keyword>
<evidence type="ECO:0000259" key="2">
    <source>
        <dbReference type="PROSITE" id="PS50011"/>
    </source>
</evidence>
<proteinExistence type="predicted"/>
<evidence type="ECO:0000313" key="3">
    <source>
        <dbReference type="EMBL" id="KAH8976367.1"/>
    </source>
</evidence>
<keyword evidence="3" id="KW-0418">Kinase</keyword>
<keyword evidence="4" id="KW-1185">Reference proteome</keyword>
<dbReference type="GO" id="GO:0005737">
    <property type="term" value="C:cytoplasm"/>
    <property type="evidence" value="ECO:0007669"/>
    <property type="project" value="TreeGrafter"/>
</dbReference>
<comment type="caution">
    <text evidence="3">The sequence shown here is derived from an EMBL/GenBank/DDBJ whole genome shotgun (WGS) entry which is preliminary data.</text>
</comment>
<dbReference type="Pfam" id="PF00069">
    <property type="entry name" value="Pkinase"/>
    <property type="match status" value="1"/>
</dbReference>
<dbReference type="InterPro" id="IPR011009">
    <property type="entry name" value="Kinase-like_dom_sf"/>
</dbReference>
<accession>A0AAD4Q6W7</accession>
<dbReference type="PROSITE" id="PS50011">
    <property type="entry name" value="PROTEIN_KINASE_DOM"/>
    <property type="match status" value="1"/>
</dbReference>